<reference evidence="3" key="1">
    <citation type="submission" date="2025-08" db="UniProtKB">
        <authorList>
            <consortium name="RefSeq"/>
        </authorList>
    </citation>
    <scope>IDENTIFICATION</scope>
</reference>
<keyword evidence="2" id="KW-1185">Reference proteome</keyword>
<dbReference type="KEGG" id="csol:105364993"/>
<organism evidence="2 3">
    <name type="scientific">Ceratosolen solmsi marchali</name>
    <dbReference type="NCBI Taxonomy" id="326594"/>
    <lineage>
        <taxon>Eukaryota</taxon>
        <taxon>Metazoa</taxon>
        <taxon>Ecdysozoa</taxon>
        <taxon>Arthropoda</taxon>
        <taxon>Hexapoda</taxon>
        <taxon>Insecta</taxon>
        <taxon>Pterygota</taxon>
        <taxon>Neoptera</taxon>
        <taxon>Endopterygota</taxon>
        <taxon>Hymenoptera</taxon>
        <taxon>Apocrita</taxon>
        <taxon>Proctotrupomorpha</taxon>
        <taxon>Chalcidoidea</taxon>
        <taxon>Agaonidae</taxon>
        <taxon>Agaoninae</taxon>
        <taxon>Ceratosolen</taxon>
    </lineage>
</organism>
<feature type="signal peptide" evidence="1">
    <location>
        <begin position="1"/>
        <end position="20"/>
    </location>
</feature>
<evidence type="ECO:0000256" key="1">
    <source>
        <dbReference type="SAM" id="SignalP"/>
    </source>
</evidence>
<dbReference type="AlphaFoldDB" id="A0AAJ6YNL9"/>
<dbReference type="Proteomes" id="UP000695007">
    <property type="component" value="Unplaced"/>
</dbReference>
<gene>
    <name evidence="3" type="primary">LOC105364993</name>
</gene>
<sequence>MKVVVLILLCALYYISNVEGDDLESCLAFCSTLPIHLQEECTTACIERYGTELQGHSTLNECLGICKTKYKKYFAHCKKVCIKAVEKVKMKLFKNSAKGKGLAIDEVELTKRLTSDD</sequence>
<evidence type="ECO:0000313" key="3">
    <source>
        <dbReference type="RefSeq" id="XP_011501340.1"/>
    </source>
</evidence>
<accession>A0AAJ6YNL9</accession>
<protein>
    <submittedName>
        <fullName evidence="3">Uncharacterized protein LOC105364993</fullName>
    </submittedName>
</protein>
<dbReference type="RefSeq" id="XP_011501340.1">
    <property type="nucleotide sequence ID" value="XM_011503038.1"/>
</dbReference>
<name>A0AAJ6YNL9_9HYME</name>
<evidence type="ECO:0000313" key="2">
    <source>
        <dbReference type="Proteomes" id="UP000695007"/>
    </source>
</evidence>
<dbReference type="GeneID" id="105364993"/>
<keyword evidence="1" id="KW-0732">Signal</keyword>
<proteinExistence type="predicted"/>
<feature type="chain" id="PRO_5042475224" evidence="1">
    <location>
        <begin position="21"/>
        <end position="117"/>
    </location>
</feature>